<feature type="region of interest" description="Disordered" evidence="7">
    <location>
        <begin position="60"/>
        <end position="88"/>
    </location>
</feature>
<keyword evidence="11" id="KW-1185">Reference proteome</keyword>
<proteinExistence type="predicted"/>
<dbReference type="Proteomes" id="UP000271241">
    <property type="component" value="Unassembled WGS sequence"/>
</dbReference>
<name>A0A4P9XQV5_9FUNG</name>
<feature type="non-terminal residue" evidence="10">
    <location>
        <position position="1"/>
    </location>
</feature>
<evidence type="ECO:0000256" key="1">
    <source>
        <dbReference type="ARBA" id="ARBA00004123"/>
    </source>
</evidence>
<dbReference type="InterPro" id="IPR007219">
    <property type="entry name" value="XnlR_reg_dom"/>
</dbReference>
<accession>A0A4P9XQV5</accession>
<keyword evidence="6" id="KW-0175">Coiled coil</keyword>
<gene>
    <name evidence="10" type="ORF">THASP1DRAFT_4944</name>
</gene>
<dbReference type="GO" id="GO:0005634">
    <property type="term" value="C:nucleus"/>
    <property type="evidence" value="ECO:0007669"/>
    <property type="project" value="UniProtKB-SubCell"/>
</dbReference>
<dbReference type="EMBL" id="KZ992616">
    <property type="protein sequence ID" value="RKP08302.1"/>
    <property type="molecule type" value="Genomic_DNA"/>
</dbReference>
<dbReference type="PANTHER" id="PTHR47338">
    <property type="entry name" value="ZN(II)2CYS6 TRANSCRIPTION FACTOR (EUROFUNG)-RELATED"/>
    <property type="match status" value="1"/>
</dbReference>
<evidence type="ECO:0000256" key="2">
    <source>
        <dbReference type="ARBA" id="ARBA00022723"/>
    </source>
</evidence>
<dbReference type="STRING" id="78915.A0A4P9XQV5"/>
<evidence type="ECO:0000259" key="8">
    <source>
        <dbReference type="Pfam" id="PF00172"/>
    </source>
</evidence>
<keyword evidence="2" id="KW-0479">Metal-binding</keyword>
<dbReference type="InterPro" id="IPR050815">
    <property type="entry name" value="TF_fung"/>
</dbReference>
<dbReference type="CDD" id="cd12148">
    <property type="entry name" value="fungal_TF_MHR"/>
    <property type="match status" value="1"/>
</dbReference>
<feature type="coiled-coil region" evidence="6">
    <location>
        <begin position="29"/>
        <end position="56"/>
    </location>
</feature>
<keyword evidence="4" id="KW-0804">Transcription</keyword>
<dbReference type="InterPro" id="IPR036864">
    <property type="entry name" value="Zn2-C6_fun-type_DNA-bd_sf"/>
</dbReference>
<evidence type="ECO:0000313" key="10">
    <source>
        <dbReference type="EMBL" id="RKP08302.1"/>
    </source>
</evidence>
<dbReference type="GO" id="GO:0000981">
    <property type="term" value="F:DNA-binding transcription factor activity, RNA polymerase II-specific"/>
    <property type="evidence" value="ECO:0007669"/>
    <property type="project" value="InterPro"/>
</dbReference>
<evidence type="ECO:0000256" key="6">
    <source>
        <dbReference type="SAM" id="Coils"/>
    </source>
</evidence>
<dbReference type="Pfam" id="PF04082">
    <property type="entry name" value="Fungal_trans"/>
    <property type="match status" value="1"/>
</dbReference>
<comment type="subcellular location">
    <subcellularLocation>
        <location evidence="1">Nucleus</location>
    </subcellularLocation>
</comment>
<dbReference type="Pfam" id="PF00172">
    <property type="entry name" value="Zn_clus"/>
    <property type="match status" value="1"/>
</dbReference>
<dbReference type="GO" id="GO:0008270">
    <property type="term" value="F:zinc ion binding"/>
    <property type="evidence" value="ECO:0007669"/>
    <property type="project" value="InterPro"/>
</dbReference>
<dbReference type="Gene3D" id="4.10.240.10">
    <property type="entry name" value="Zn(2)-C6 fungal-type DNA-binding domain"/>
    <property type="match status" value="1"/>
</dbReference>
<reference evidence="11" key="1">
    <citation type="journal article" date="2018" name="Nat. Microbiol.">
        <title>Leveraging single-cell genomics to expand the fungal tree of life.</title>
        <authorList>
            <person name="Ahrendt S.R."/>
            <person name="Quandt C.A."/>
            <person name="Ciobanu D."/>
            <person name="Clum A."/>
            <person name="Salamov A."/>
            <person name="Andreopoulos B."/>
            <person name="Cheng J.F."/>
            <person name="Woyke T."/>
            <person name="Pelin A."/>
            <person name="Henrissat B."/>
            <person name="Reynolds N.K."/>
            <person name="Benny G.L."/>
            <person name="Smith M.E."/>
            <person name="James T.Y."/>
            <person name="Grigoriev I.V."/>
        </authorList>
    </citation>
    <scope>NUCLEOTIDE SEQUENCE [LARGE SCALE GENOMIC DNA]</scope>
    <source>
        <strain evidence="11">RSA 1356</strain>
    </source>
</reference>
<feature type="non-terminal residue" evidence="10">
    <location>
        <position position="286"/>
    </location>
</feature>
<evidence type="ECO:0000256" key="5">
    <source>
        <dbReference type="ARBA" id="ARBA00023242"/>
    </source>
</evidence>
<evidence type="ECO:0000259" key="9">
    <source>
        <dbReference type="Pfam" id="PF04082"/>
    </source>
</evidence>
<sequence length="286" mass="31399">VKCDGVRPACNKCIQLRINCTYQPRNQKRKQRQGYIEKLENRLMEMERLLKSQAEAAASNLVSHSPSPSVSATSSSSPPLSSAMLPPSSVHADPTHYPMAAGVNANAGANAVPNIAAIGNATFLPPVPDDLLKHLLSLFFTFCYPLGPVIHPPTFYQQLNARRISPLLLWTMCANAARYSDHPTLQANQLLASGEFFAQRAKEHLVASQSTPKVHGVQAVVFLGIFEYAQGRASTAWVYMGMATRMAQSLKLHRLDDPNITSRHPERDSEWVAAHGGSATWWTAWA</sequence>
<dbReference type="GO" id="GO:0006351">
    <property type="term" value="P:DNA-templated transcription"/>
    <property type="evidence" value="ECO:0007669"/>
    <property type="project" value="InterPro"/>
</dbReference>
<dbReference type="CDD" id="cd00067">
    <property type="entry name" value="GAL4"/>
    <property type="match status" value="1"/>
</dbReference>
<dbReference type="PANTHER" id="PTHR47338:SF5">
    <property type="entry name" value="ZN(II)2CYS6 TRANSCRIPTION FACTOR (EUROFUNG)"/>
    <property type="match status" value="1"/>
</dbReference>
<feature type="domain" description="Zn(2)-C6 fungal-type" evidence="8">
    <location>
        <begin position="1"/>
        <end position="28"/>
    </location>
</feature>
<evidence type="ECO:0000256" key="4">
    <source>
        <dbReference type="ARBA" id="ARBA00023163"/>
    </source>
</evidence>
<evidence type="ECO:0000256" key="7">
    <source>
        <dbReference type="SAM" id="MobiDB-lite"/>
    </source>
</evidence>
<organism evidence="10 11">
    <name type="scientific">Thamnocephalis sphaerospora</name>
    <dbReference type="NCBI Taxonomy" id="78915"/>
    <lineage>
        <taxon>Eukaryota</taxon>
        <taxon>Fungi</taxon>
        <taxon>Fungi incertae sedis</taxon>
        <taxon>Zoopagomycota</taxon>
        <taxon>Zoopagomycotina</taxon>
        <taxon>Zoopagomycetes</taxon>
        <taxon>Zoopagales</taxon>
        <taxon>Sigmoideomycetaceae</taxon>
        <taxon>Thamnocephalis</taxon>
    </lineage>
</organism>
<evidence type="ECO:0000256" key="3">
    <source>
        <dbReference type="ARBA" id="ARBA00023015"/>
    </source>
</evidence>
<dbReference type="InterPro" id="IPR001138">
    <property type="entry name" value="Zn2Cys6_DnaBD"/>
</dbReference>
<feature type="domain" description="Xylanolytic transcriptional activator regulatory" evidence="9">
    <location>
        <begin position="136"/>
        <end position="283"/>
    </location>
</feature>
<dbReference type="AlphaFoldDB" id="A0A4P9XQV5"/>
<evidence type="ECO:0000313" key="11">
    <source>
        <dbReference type="Proteomes" id="UP000271241"/>
    </source>
</evidence>
<dbReference type="OrthoDB" id="2123952at2759"/>
<keyword evidence="5" id="KW-0539">Nucleus</keyword>
<keyword evidence="3" id="KW-0805">Transcription regulation</keyword>
<protein>
    <submittedName>
        <fullName evidence="10">Fungal-specific transcription factor domain-containing protein</fullName>
    </submittedName>
</protein>
<dbReference type="GO" id="GO:0003677">
    <property type="term" value="F:DNA binding"/>
    <property type="evidence" value="ECO:0007669"/>
    <property type="project" value="InterPro"/>
</dbReference>